<evidence type="ECO:0000313" key="3">
    <source>
        <dbReference type="Proteomes" id="UP000019763"/>
    </source>
</evidence>
<evidence type="ECO:0000256" key="1">
    <source>
        <dbReference type="SAM" id="MobiDB-lite"/>
    </source>
</evidence>
<proteinExistence type="predicted"/>
<gene>
    <name evidence="2" type="ORF">GNI_073980</name>
</gene>
<protein>
    <submittedName>
        <fullName evidence="2">Uncharacterized protein</fullName>
    </submittedName>
</protein>
<dbReference type="RefSeq" id="XP_011130423.1">
    <property type="nucleotide sequence ID" value="XM_011132121.1"/>
</dbReference>
<comment type="caution">
    <text evidence="2">The sequence shown here is derived from an EMBL/GenBank/DDBJ whole genome shotgun (WGS) entry which is preliminary data.</text>
</comment>
<feature type="region of interest" description="Disordered" evidence="1">
    <location>
        <begin position="68"/>
        <end position="89"/>
    </location>
</feature>
<dbReference type="GeneID" id="22912708"/>
<dbReference type="EMBL" id="AFNH02000554">
    <property type="protein sequence ID" value="EZG66917.1"/>
    <property type="molecule type" value="Genomic_DNA"/>
</dbReference>
<name>A0A023B740_GRENI</name>
<sequence>MFDDWATSGDTSPALLRLLSRVKERNTSTLIRWNGDHTAGVRITQRELVLSGSEKIVTHVEAVLRTYDKEAGTRTPTTREPADEGGGDESVVEDDVHVILSIKHIHSASWIRELSVHRSVLFACAITNVDYPVEIPESSMRLFRDVAHSIAHTHIFIEKMLPYLKFPTLRNEVSIFWWRAVNDGCLVIQNWSTGRLLIFQSKGRSIKDASVTFADFYSILQEGLPYEFSVTNEDYESVSLAAHEEVDLDYCYGSEEDVAGVLNSWTLEDGVSPWLTKLVVKSTTKRNLVRQQRYSLGVEIQETPPMTPEDNDNNEPIFQDSNSRSLFLLIQVHMNEPLSRELRAYPVCMIPVAIQSYEHRDLILIYLRCLWFLRKLYEFHQSVNFAGNTIKIKNELRPYKRIDEKDLAQKFKLAGGAKLTTRKHFYFHEN</sequence>
<dbReference type="Proteomes" id="UP000019763">
    <property type="component" value="Unassembled WGS sequence"/>
</dbReference>
<reference evidence="2" key="1">
    <citation type="submission" date="2013-12" db="EMBL/GenBank/DDBJ databases">
        <authorList>
            <person name="Omoto C.K."/>
            <person name="Sibley D."/>
            <person name="Venepally P."/>
            <person name="Hadjithomas M."/>
            <person name="Karamycheva S."/>
            <person name="Brunk B."/>
            <person name="Roos D."/>
            <person name="Caler E."/>
            <person name="Lorenzi H."/>
        </authorList>
    </citation>
    <scope>NUCLEOTIDE SEQUENCE</scope>
</reference>
<dbReference type="VEuPathDB" id="CryptoDB:GNI_073980"/>
<organism evidence="2 3">
    <name type="scientific">Gregarina niphandrodes</name>
    <name type="common">Septate eugregarine</name>
    <dbReference type="NCBI Taxonomy" id="110365"/>
    <lineage>
        <taxon>Eukaryota</taxon>
        <taxon>Sar</taxon>
        <taxon>Alveolata</taxon>
        <taxon>Apicomplexa</taxon>
        <taxon>Conoidasida</taxon>
        <taxon>Gregarinasina</taxon>
        <taxon>Eugregarinorida</taxon>
        <taxon>Gregarinidae</taxon>
        <taxon>Gregarina</taxon>
    </lineage>
</organism>
<evidence type="ECO:0000313" key="2">
    <source>
        <dbReference type="EMBL" id="EZG66917.1"/>
    </source>
</evidence>
<accession>A0A023B740</accession>
<keyword evidence="3" id="KW-1185">Reference proteome</keyword>
<dbReference type="AlphaFoldDB" id="A0A023B740"/>